<evidence type="ECO:0000256" key="1">
    <source>
        <dbReference type="SAM" id="Phobius"/>
    </source>
</evidence>
<feature type="transmembrane region" description="Helical" evidence="1">
    <location>
        <begin position="203"/>
        <end position="221"/>
    </location>
</feature>
<keyword evidence="1" id="KW-1133">Transmembrane helix</keyword>
<gene>
    <name evidence="3" type="primary">LOC108737864</name>
</gene>
<dbReference type="PANTHER" id="PTHR21329:SF3">
    <property type="entry name" value="PHOSPHATIDYLINOSITOL N-ACETYLGLUCOSAMINYLTRANSFERASE SUBUNIT Q"/>
    <property type="match status" value="1"/>
</dbReference>
<protein>
    <submittedName>
        <fullName evidence="3">Phosphatidylinositol N-acetylglucosaminyltransferase subunit Q</fullName>
    </submittedName>
</protein>
<dbReference type="RefSeq" id="XP_018326498.1">
    <property type="nucleotide sequence ID" value="XM_018470996.2"/>
</dbReference>
<proteinExistence type="predicted"/>
<dbReference type="InterPro" id="IPR007720">
    <property type="entry name" value="PigQ/GPI1"/>
</dbReference>
<feature type="transmembrane region" description="Helical" evidence="1">
    <location>
        <begin position="412"/>
        <end position="433"/>
    </location>
</feature>
<dbReference type="AlphaFoldDB" id="A0A1W4X273"/>
<evidence type="ECO:0000313" key="3">
    <source>
        <dbReference type="RefSeq" id="XP_018326498.1"/>
    </source>
</evidence>
<keyword evidence="1" id="KW-0472">Membrane</keyword>
<reference evidence="3" key="1">
    <citation type="submission" date="2025-08" db="UniProtKB">
        <authorList>
            <consortium name="RefSeq"/>
        </authorList>
    </citation>
    <scope>IDENTIFICATION</scope>
    <source>
        <tissue evidence="3">Entire body</tissue>
    </source>
</reference>
<dbReference type="PANTHER" id="PTHR21329">
    <property type="entry name" value="PHOSPHATIDYLINOSITOL N-ACETYLGLUCOSAMINYLTRANSFERASE SUBUNIT Q-RELATED"/>
    <property type="match status" value="1"/>
</dbReference>
<sequence>MKTAFIFIPDILCFNQIGMLEGFSESYDDNVSFYITNCNLVNYSAKSIGYCSEVIPEKNNFAKTADGSEWIHVNLNDGTINIVNQKEEYIKICVNYGFKIFAKSEITSYKNDDYGIHFDVLMSAIKTTNSNKCNNHKRVIFIIFINFLLCLLNVFRKVFINISGFCKYSETATHFQSIIENLQVTFLQIKLEKKLSLQTGNILVSRLLDFLLGILVLYTALTYEDEIISFVEESAERIVQGVKQLLIFLMGSPIGLKLNYAFNKTLGSFFLYNLSLWRAFLYSMRPYLHYIFHLLIIPGSLGITFQIALVEDFVRFSTLHVYCIYVYAARLYRVQVVGLGSLWPLFIGRKYNPLRNRIDSHQYSHHQLFIGTLGFTILLFLWPTTFLYYSIFTTLRVGLILLGRILIYARQLLQYLPVYVFLLWIFNSSLLAGTVKMKIVHQKDDLPLTLHATLLKLSLKESISLILPSTSTRLPPVKWSTLIKNLFHAVLL</sequence>
<dbReference type="GO" id="GO:0005783">
    <property type="term" value="C:endoplasmic reticulum"/>
    <property type="evidence" value="ECO:0007669"/>
    <property type="project" value="TreeGrafter"/>
</dbReference>
<dbReference type="STRING" id="224129.A0A1W4X273"/>
<dbReference type="Proteomes" id="UP000192223">
    <property type="component" value="Unplaced"/>
</dbReference>
<dbReference type="GeneID" id="108737864"/>
<dbReference type="Pfam" id="PF05024">
    <property type="entry name" value="Gpi1"/>
    <property type="match status" value="1"/>
</dbReference>
<keyword evidence="3" id="KW-0808">Transferase</keyword>
<dbReference type="GO" id="GO:0016020">
    <property type="term" value="C:membrane"/>
    <property type="evidence" value="ECO:0007669"/>
    <property type="project" value="InterPro"/>
</dbReference>
<accession>A0A1W4X273</accession>
<organism evidence="2 3">
    <name type="scientific">Agrilus planipennis</name>
    <name type="common">Emerald ash borer</name>
    <name type="synonym">Agrilus marcopoli</name>
    <dbReference type="NCBI Taxonomy" id="224129"/>
    <lineage>
        <taxon>Eukaryota</taxon>
        <taxon>Metazoa</taxon>
        <taxon>Ecdysozoa</taxon>
        <taxon>Arthropoda</taxon>
        <taxon>Hexapoda</taxon>
        <taxon>Insecta</taxon>
        <taxon>Pterygota</taxon>
        <taxon>Neoptera</taxon>
        <taxon>Endopterygota</taxon>
        <taxon>Coleoptera</taxon>
        <taxon>Polyphaga</taxon>
        <taxon>Elateriformia</taxon>
        <taxon>Buprestoidea</taxon>
        <taxon>Buprestidae</taxon>
        <taxon>Agrilinae</taxon>
        <taxon>Agrilus</taxon>
    </lineage>
</organism>
<dbReference type="GO" id="GO:0016757">
    <property type="term" value="F:glycosyltransferase activity"/>
    <property type="evidence" value="ECO:0007669"/>
    <property type="project" value="UniProtKB-KW"/>
</dbReference>
<feature type="transmembrane region" description="Helical" evidence="1">
    <location>
        <begin position="324"/>
        <end position="347"/>
    </location>
</feature>
<dbReference type="InParanoid" id="A0A1W4X273"/>
<feature type="transmembrane region" description="Helical" evidence="1">
    <location>
        <begin position="139"/>
        <end position="155"/>
    </location>
</feature>
<keyword evidence="3" id="KW-0328">Glycosyltransferase</keyword>
<evidence type="ECO:0000313" key="2">
    <source>
        <dbReference type="Proteomes" id="UP000192223"/>
    </source>
</evidence>
<dbReference type="CTD" id="117366"/>
<keyword evidence="1" id="KW-0812">Transmembrane</keyword>
<dbReference type="GO" id="GO:0006506">
    <property type="term" value="P:GPI anchor biosynthetic process"/>
    <property type="evidence" value="ECO:0007669"/>
    <property type="project" value="InterPro"/>
</dbReference>
<dbReference type="KEGG" id="apln:108737864"/>
<dbReference type="OrthoDB" id="70250at2759"/>
<keyword evidence="2" id="KW-1185">Reference proteome</keyword>
<feature type="transmembrane region" description="Helical" evidence="1">
    <location>
        <begin position="287"/>
        <end position="309"/>
    </location>
</feature>
<feature type="transmembrane region" description="Helical" evidence="1">
    <location>
        <begin position="368"/>
        <end position="392"/>
    </location>
</feature>
<name>A0A1W4X273_AGRPL</name>